<gene>
    <name evidence="7" type="ORF">GMST_29650</name>
</gene>
<evidence type="ECO:0000256" key="4">
    <source>
        <dbReference type="ARBA" id="ARBA00022833"/>
    </source>
</evidence>
<sequence length="258" mass="28240">MNQKFPALFVSHGAPSMVIEPCPTRSFLERLGEKLGTPAGIVCVSAHWTTREPRVTTHPHPPTIHDFGGFAEELHHLEYRAPGNPQLGERVLSLLGEHGLGGEPDPVRGYDHGAWSPLMLMYPQAQVPLVELSVQPHLGPEHHLELGRALAALRDEGILVLASGSTTHNLADFFGRSLDAAPLSYARDFAQWLKEGIEAGRVGDLLAYRERAPEAVRNHPTPEHLLPLFVALGTGGKGRQIHDAYTYGALSMAAFRWD</sequence>
<comment type="cofactor">
    <cofactor evidence="1">
        <name>Zn(2+)</name>
        <dbReference type="ChEBI" id="CHEBI:29105"/>
    </cofactor>
</comment>
<dbReference type="InterPro" id="IPR014436">
    <property type="entry name" value="Extradiol_dOase_DODA"/>
</dbReference>
<evidence type="ECO:0000313" key="7">
    <source>
        <dbReference type="EMBL" id="GFO60640.1"/>
    </source>
</evidence>
<dbReference type="Pfam" id="PF02900">
    <property type="entry name" value="LigB"/>
    <property type="match status" value="1"/>
</dbReference>
<dbReference type="SUPFAM" id="SSF53213">
    <property type="entry name" value="LigB-like"/>
    <property type="match status" value="1"/>
</dbReference>
<dbReference type="CDD" id="cd07363">
    <property type="entry name" value="45_DOPA_Dioxygenase"/>
    <property type="match status" value="1"/>
</dbReference>
<keyword evidence="3" id="KW-0479">Metal-binding</keyword>
<dbReference type="PANTHER" id="PTHR30096">
    <property type="entry name" value="4,5-DOPA DIOXYGENASE EXTRADIOL-LIKE PROTEIN"/>
    <property type="match status" value="1"/>
</dbReference>
<dbReference type="GO" id="GO:0008270">
    <property type="term" value="F:zinc ion binding"/>
    <property type="evidence" value="ECO:0007669"/>
    <property type="project" value="InterPro"/>
</dbReference>
<protein>
    <submittedName>
        <fullName evidence="7">Dioxygenase</fullName>
    </submittedName>
</protein>
<feature type="domain" description="Extradiol ring-cleavage dioxygenase class III enzyme subunit B" evidence="6">
    <location>
        <begin position="26"/>
        <end position="250"/>
    </location>
</feature>
<evidence type="ECO:0000256" key="5">
    <source>
        <dbReference type="ARBA" id="ARBA00023002"/>
    </source>
</evidence>
<dbReference type="EMBL" id="BLXX01000009">
    <property type="protein sequence ID" value="GFO60640.1"/>
    <property type="molecule type" value="Genomic_DNA"/>
</dbReference>
<proteinExistence type="inferred from homology"/>
<evidence type="ECO:0000256" key="3">
    <source>
        <dbReference type="ARBA" id="ARBA00022723"/>
    </source>
</evidence>
<dbReference type="PANTHER" id="PTHR30096:SF0">
    <property type="entry name" value="4,5-DOPA DIOXYGENASE EXTRADIOL-LIKE PROTEIN"/>
    <property type="match status" value="1"/>
</dbReference>
<evidence type="ECO:0000313" key="8">
    <source>
        <dbReference type="Proteomes" id="UP000556026"/>
    </source>
</evidence>
<name>A0A6V8MKV0_9BACT</name>
<dbReference type="AlphaFoldDB" id="A0A6V8MKV0"/>
<dbReference type="InterPro" id="IPR004183">
    <property type="entry name" value="Xdiol_dOase_suB"/>
</dbReference>
<keyword evidence="8" id="KW-1185">Reference proteome</keyword>
<dbReference type="Gene3D" id="3.40.830.10">
    <property type="entry name" value="LigB-like"/>
    <property type="match status" value="1"/>
</dbReference>
<dbReference type="RefSeq" id="WP_183355451.1">
    <property type="nucleotide sequence ID" value="NZ_BLXX01000009.1"/>
</dbReference>
<reference evidence="8" key="1">
    <citation type="submission" date="2020-06" db="EMBL/GenBank/DDBJ databases">
        <title>Draft genomic sequence of Geomonas sp. Red330.</title>
        <authorList>
            <person name="Itoh H."/>
            <person name="Zhenxing X."/>
            <person name="Ushijima N."/>
            <person name="Masuda Y."/>
            <person name="Shiratori Y."/>
            <person name="Senoo K."/>
        </authorList>
    </citation>
    <scope>NUCLEOTIDE SEQUENCE [LARGE SCALE GENOMIC DNA]</scope>
    <source>
        <strain evidence="8">Red330</strain>
    </source>
</reference>
<keyword evidence="7" id="KW-0223">Dioxygenase</keyword>
<accession>A0A6V8MKV0</accession>
<evidence type="ECO:0000256" key="2">
    <source>
        <dbReference type="ARBA" id="ARBA00007581"/>
    </source>
</evidence>
<keyword evidence="4" id="KW-0862">Zinc</keyword>
<dbReference type="Proteomes" id="UP000556026">
    <property type="component" value="Unassembled WGS sequence"/>
</dbReference>
<evidence type="ECO:0000256" key="1">
    <source>
        <dbReference type="ARBA" id="ARBA00001947"/>
    </source>
</evidence>
<evidence type="ECO:0000259" key="6">
    <source>
        <dbReference type="Pfam" id="PF02900"/>
    </source>
</evidence>
<comment type="similarity">
    <text evidence="2">Belongs to the DODA-type extradiol aromatic ring-opening dioxygenase family.</text>
</comment>
<dbReference type="PIRSF" id="PIRSF006157">
    <property type="entry name" value="Doxgns_DODA"/>
    <property type="match status" value="1"/>
</dbReference>
<dbReference type="GO" id="GO:0008198">
    <property type="term" value="F:ferrous iron binding"/>
    <property type="evidence" value="ECO:0007669"/>
    <property type="project" value="InterPro"/>
</dbReference>
<dbReference type="GO" id="GO:0016702">
    <property type="term" value="F:oxidoreductase activity, acting on single donors with incorporation of molecular oxygen, incorporation of two atoms of oxygen"/>
    <property type="evidence" value="ECO:0007669"/>
    <property type="project" value="UniProtKB-ARBA"/>
</dbReference>
<comment type="caution">
    <text evidence="7">The sequence shown here is derived from an EMBL/GenBank/DDBJ whole genome shotgun (WGS) entry which is preliminary data.</text>
</comment>
<keyword evidence="5" id="KW-0560">Oxidoreductase</keyword>
<organism evidence="7 8">
    <name type="scientific">Geomonas silvestris</name>
    <dbReference type="NCBI Taxonomy" id="2740184"/>
    <lineage>
        <taxon>Bacteria</taxon>
        <taxon>Pseudomonadati</taxon>
        <taxon>Thermodesulfobacteriota</taxon>
        <taxon>Desulfuromonadia</taxon>
        <taxon>Geobacterales</taxon>
        <taxon>Geobacteraceae</taxon>
        <taxon>Geomonas</taxon>
    </lineage>
</organism>